<keyword evidence="17" id="KW-0325">Glycoprotein</keyword>
<keyword evidence="13" id="KW-0862">Zinc</keyword>
<keyword evidence="11 23" id="KW-0378">Hydrolase</keyword>
<keyword evidence="14" id="KW-0333">Golgi apparatus</keyword>
<dbReference type="InterPro" id="IPR003137">
    <property type="entry name" value="PA_domain"/>
</dbReference>
<feature type="domain" description="Peptidase M28" evidence="22">
    <location>
        <begin position="233"/>
        <end position="427"/>
    </location>
</feature>
<dbReference type="Gene3D" id="3.40.630.10">
    <property type="entry name" value="Zn peptidases"/>
    <property type="match status" value="1"/>
</dbReference>
<keyword evidence="8" id="KW-0645">Protease</keyword>
<comment type="subunit">
    <text evidence="19">Homodimer. The monomeric form is inactive while the homodimer is active.</text>
</comment>
<accession>A0A7C1XGG4</accession>
<gene>
    <name evidence="23" type="ORF">ENP47_06315</name>
</gene>
<dbReference type="SUPFAM" id="SSF52025">
    <property type="entry name" value="PA domain"/>
    <property type="match status" value="1"/>
</dbReference>
<keyword evidence="10" id="KW-0732">Signal</keyword>
<dbReference type="InterPro" id="IPR007484">
    <property type="entry name" value="Peptidase_M28"/>
</dbReference>
<dbReference type="PANTHER" id="PTHR12053">
    <property type="entry name" value="PROTEASE FAMILY M28 PLASMA GLUTAMATE CARBOXYPEPTIDASE-RELATED"/>
    <property type="match status" value="1"/>
</dbReference>
<keyword evidence="9" id="KW-0479">Metal-binding</keyword>
<protein>
    <recommendedName>
        <fullName evidence="5">Carboxypeptidase Q</fullName>
    </recommendedName>
    <alternativeName>
        <fullName evidence="20">Plasma glutamate carboxypeptidase</fullName>
    </alternativeName>
</protein>
<evidence type="ECO:0000256" key="12">
    <source>
        <dbReference type="ARBA" id="ARBA00022824"/>
    </source>
</evidence>
<name>A0A7C1XGG4_THERO</name>
<keyword evidence="16" id="KW-0865">Zymogen</keyword>
<dbReference type="SUPFAM" id="SSF53187">
    <property type="entry name" value="Zn-dependent exopeptidases"/>
    <property type="match status" value="1"/>
</dbReference>
<evidence type="ECO:0000256" key="16">
    <source>
        <dbReference type="ARBA" id="ARBA00023145"/>
    </source>
</evidence>
<evidence type="ECO:0000259" key="21">
    <source>
        <dbReference type="Pfam" id="PF02225"/>
    </source>
</evidence>
<reference evidence="23" key="1">
    <citation type="journal article" date="2020" name="mSystems">
        <title>Genome- and Community-Level Interaction Insights into Carbon Utilization and Element Cycling Functions of Hydrothermarchaeota in Hydrothermal Sediment.</title>
        <authorList>
            <person name="Zhou Z."/>
            <person name="Liu Y."/>
            <person name="Xu W."/>
            <person name="Pan J."/>
            <person name="Luo Z.H."/>
            <person name="Li M."/>
        </authorList>
    </citation>
    <scope>NUCLEOTIDE SEQUENCE [LARGE SCALE GENOMIC DNA]</scope>
    <source>
        <strain evidence="23">SpSt-222</strain>
    </source>
</reference>
<evidence type="ECO:0000256" key="7">
    <source>
        <dbReference type="ARBA" id="ARBA00022645"/>
    </source>
</evidence>
<evidence type="ECO:0000256" key="19">
    <source>
        <dbReference type="ARBA" id="ARBA00025833"/>
    </source>
</evidence>
<evidence type="ECO:0000256" key="4">
    <source>
        <dbReference type="ARBA" id="ARBA00004613"/>
    </source>
</evidence>
<organism evidence="23">
    <name type="scientific">Thermomicrobium roseum</name>
    <dbReference type="NCBI Taxonomy" id="500"/>
    <lineage>
        <taxon>Bacteria</taxon>
        <taxon>Pseudomonadati</taxon>
        <taxon>Thermomicrobiota</taxon>
        <taxon>Thermomicrobia</taxon>
        <taxon>Thermomicrobiales</taxon>
        <taxon>Thermomicrobiaceae</taxon>
        <taxon>Thermomicrobium</taxon>
    </lineage>
</organism>
<dbReference type="GO" id="GO:0070573">
    <property type="term" value="F:metallodipeptidase activity"/>
    <property type="evidence" value="ECO:0007669"/>
    <property type="project" value="InterPro"/>
</dbReference>
<dbReference type="AlphaFoldDB" id="A0A7C1XGG4"/>
<keyword evidence="6" id="KW-0964">Secreted</keyword>
<dbReference type="EMBL" id="DSJL01000011">
    <property type="protein sequence ID" value="HEF65191.1"/>
    <property type="molecule type" value="Genomic_DNA"/>
</dbReference>
<dbReference type="Gene3D" id="3.50.30.30">
    <property type="match status" value="1"/>
</dbReference>
<evidence type="ECO:0000256" key="2">
    <source>
        <dbReference type="ARBA" id="ARBA00004371"/>
    </source>
</evidence>
<comment type="subcellular location">
    <subcellularLocation>
        <location evidence="1">Endoplasmic reticulum</location>
    </subcellularLocation>
    <subcellularLocation>
        <location evidence="3">Golgi apparatus</location>
    </subcellularLocation>
    <subcellularLocation>
        <location evidence="2">Lysosome</location>
    </subcellularLocation>
    <subcellularLocation>
        <location evidence="4">Secreted</location>
    </subcellularLocation>
</comment>
<dbReference type="InterPro" id="IPR039866">
    <property type="entry name" value="CPQ"/>
</dbReference>
<dbReference type="InterPro" id="IPR046450">
    <property type="entry name" value="PA_dom_sf"/>
</dbReference>
<evidence type="ECO:0000256" key="3">
    <source>
        <dbReference type="ARBA" id="ARBA00004555"/>
    </source>
</evidence>
<evidence type="ECO:0000256" key="1">
    <source>
        <dbReference type="ARBA" id="ARBA00004240"/>
    </source>
</evidence>
<keyword evidence="18" id="KW-0458">Lysosome</keyword>
<evidence type="ECO:0000256" key="9">
    <source>
        <dbReference type="ARBA" id="ARBA00022723"/>
    </source>
</evidence>
<proteinExistence type="predicted"/>
<keyword evidence="12" id="KW-0256">Endoplasmic reticulum</keyword>
<dbReference type="GO" id="GO:0005576">
    <property type="term" value="C:extracellular region"/>
    <property type="evidence" value="ECO:0007669"/>
    <property type="project" value="UniProtKB-SubCell"/>
</dbReference>
<evidence type="ECO:0000256" key="5">
    <source>
        <dbReference type="ARBA" id="ARBA00014116"/>
    </source>
</evidence>
<keyword evidence="7" id="KW-0121">Carboxypeptidase</keyword>
<comment type="caution">
    <text evidence="23">The sequence shown here is derived from an EMBL/GenBank/DDBJ whole genome shotgun (WGS) entry which is preliminary data.</text>
</comment>
<evidence type="ECO:0000256" key="20">
    <source>
        <dbReference type="ARBA" id="ARBA00033328"/>
    </source>
</evidence>
<dbReference type="Pfam" id="PF04389">
    <property type="entry name" value="Peptidase_M28"/>
    <property type="match status" value="1"/>
</dbReference>
<evidence type="ECO:0000313" key="23">
    <source>
        <dbReference type="EMBL" id="HEF65191.1"/>
    </source>
</evidence>
<dbReference type="Pfam" id="PF02225">
    <property type="entry name" value="PA"/>
    <property type="match status" value="1"/>
</dbReference>
<evidence type="ECO:0000256" key="8">
    <source>
        <dbReference type="ARBA" id="ARBA00022670"/>
    </source>
</evidence>
<sequence length="468" mass="51685">MERERLRELDRVVLGEIWTSDEAWRNLVYLCDDLGHRFAGSEQEWRAAEFLAERLRAYGLENVRLEEFPMVTWERGPCQLWVIEPLERELPSLAMPYCPSAHLEAEVVDVGEGELPDFDRLASEIPGKIVLTDAETNRPGERKSHRTDKYNWAVQRGAVAVLFVNQNPGQLHITGSLTGRNPNGTSAVDREAPIPGLGLSYETGMFLRRLAKRGTLRLRIATENRTCEARSANVIGELPGRTHPEEIVLVGGHYDGHDIAQGASDDGAGTVVGLEVGRALSRLRGQLARTVRIICFGAEELGLLGAYYHAARAAAHDERIRFVLNLDGAGRGSGGQEQLVLSGLPELVPYFQAISRELPYDFAIRDELNAHSDHFPFALRGIPNATLSSRDATSGMVGRGWGHTEADTLDKVTLRSIQLAAALAARLVIRLSEDEAFPGRQRTPEEVRQQLAEAGLLERVRASEGNVI</sequence>
<evidence type="ECO:0000256" key="13">
    <source>
        <dbReference type="ARBA" id="ARBA00022833"/>
    </source>
</evidence>
<evidence type="ECO:0000256" key="17">
    <source>
        <dbReference type="ARBA" id="ARBA00023180"/>
    </source>
</evidence>
<evidence type="ECO:0000256" key="14">
    <source>
        <dbReference type="ARBA" id="ARBA00023034"/>
    </source>
</evidence>
<dbReference type="GO" id="GO:0004180">
    <property type="term" value="F:carboxypeptidase activity"/>
    <property type="evidence" value="ECO:0007669"/>
    <property type="project" value="UniProtKB-KW"/>
</dbReference>
<feature type="domain" description="PA" evidence="21">
    <location>
        <begin position="105"/>
        <end position="205"/>
    </location>
</feature>
<evidence type="ECO:0000256" key="15">
    <source>
        <dbReference type="ARBA" id="ARBA00023049"/>
    </source>
</evidence>
<evidence type="ECO:0000256" key="18">
    <source>
        <dbReference type="ARBA" id="ARBA00023228"/>
    </source>
</evidence>
<dbReference type="GO" id="GO:0006508">
    <property type="term" value="P:proteolysis"/>
    <property type="evidence" value="ECO:0007669"/>
    <property type="project" value="UniProtKB-KW"/>
</dbReference>
<evidence type="ECO:0000256" key="11">
    <source>
        <dbReference type="ARBA" id="ARBA00022801"/>
    </source>
</evidence>
<evidence type="ECO:0000259" key="22">
    <source>
        <dbReference type="Pfam" id="PF04389"/>
    </source>
</evidence>
<dbReference type="GO" id="GO:0005764">
    <property type="term" value="C:lysosome"/>
    <property type="evidence" value="ECO:0007669"/>
    <property type="project" value="UniProtKB-SubCell"/>
</dbReference>
<keyword evidence="15" id="KW-0482">Metalloprotease</keyword>
<evidence type="ECO:0000256" key="6">
    <source>
        <dbReference type="ARBA" id="ARBA00022525"/>
    </source>
</evidence>
<dbReference type="PANTHER" id="PTHR12053:SF3">
    <property type="entry name" value="CARBOXYPEPTIDASE Q"/>
    <property type="match status" value="1"/>
</dbReference>
<evidence type="ECO:0000256" key="10">
    <source>
        <dbReference type="ARBA" id="ARBA00022729"/>
    </source>
</evidence>
<dbReference type="GO" id="GO:0046872">
    <property type="term" value="F:metal ion binding"/>
    <property type="evidence" value="ECO:0007669"/>
    <property type="project" value="UniProtKB-KW"/>
</dbReference>